<dbReference type="Pfam" id="PF07004">
    <property type="entry name" value="SHIPPO-rpt"/>
    <property type="match status" value="3"/>
</dbReference>
<protein>
    <submittedName>
        <fullName evidence="2">Uncharacterized protein</fullName>
    </submittedName>
</protein>
<dbReference type="AlphaFoldDB" id="A0A7S4HG68"/>
<organism evidence="2">
    <name type="scientific">Prymnesium polylepis</name>
    <dbReference type="NCBI Taxonomy" id="72548"/>
    <lineage>
        <taxon>Eukaryota</taxon>
        <taxon>Haptista</taxon>
        <taxon>Haptophyta</taxon>
        <taxon>Prymnesiophyceae</taxon>
        <taxon>Prymnesiales</taxon>
        <taxon>Prymnesiaceae</taxon>
        <taxon>Prymnesium</taxon>
    </lineage>
</organism>
<accession>A0A7S4HG68</accession>
<proteinExistence type="predicted"/>
<feature type="region of interest" description="Disordered" evidence="1">
    <location>
        <begin position="103"/>
        <end position="138"/>
    </location>
</feature>
<evidence type="ECO:0000256" key="1">
    <source>
        <dbReference type="SAM" id="MobiDB-lite"/>
    </source>
</evidence>
<sequence length="305" mass="32096">MSGSGAPRTAPPQKTSTSSRRGASHHGSRSMCGTQVLSQKSSSPSFSFGSSPARVSLHAHKSARPMILQASVSESMITPGPIYKPSVTSKWLGDAPVALFGKEKQRPAAATHSSDISSFTGKSNLPGPGTYGAQSSIGPQSLTRCSSHAAYTFGNAKQHEQAAAVALSPGPIYRVEEKLTKKGRQLKAAYSFGSEVRCGSSTRASTPGPGMYNSRSSLGFQGDSQMRSGPQRVFGNSVDRGVYVDVKASPGPIYAGERAACSNQTMSARRSAPIIAFPRAQRFQEFGDLNPDYARSTPGPGDYLI</sequence>
<dbReference type="EMBL" id="HBKO01007567">
    <property type="protein sequence ID" value="CAE2198245.1"/>
    <property type="molecule type" value="Transcribed_RNA"/>
</dbReference>
<reference evidence="2" key="1">
    <citation type="submission" date="2021-01" db="EMBL/GenBank/DDBJ databases">
        <authorList>
            <person name="Corre E."/>
            <person name="Pelletier E."/>
            <person name="Niang G."/>
            <person name="Scheremetjew M."/>
            <person name="Finn R."/>
            <person name="Kale V."/>
            <person name="Holt S."/>
            <person name="Cochrane G."/>
            <person name="Meng A."/>
            <person name="Brown T."/>
            <person name="Cohen L."/>
        </authorList>
    </citation>
    <scope>NUCLEOTIDE SEQUENCE</scope>
    <source>
        <strain evidence="2">UIO037</strain>
    </source>
</reference>
<dbReference type="PANTHER" id="PTHR40429:SF1">
    <property type="entry name" value="FLAGELLAR ASSOCIATED PROTEIN"/>
    <property type="match status" value="1"/>
</dbReference>
<dbReference type="InterPro" id="IPR010736">
    <property type="entry name" value="SHIPPO-rpt"/>
</dbReference>
<feature type="compositionally biased region" description="Low complexity" evidence="1">
    <location>
        <begin position="41"/>
        <end position="52"/>
    </location>
</feature>
<dbReference type="PANTHER" id="PTHR40429">
    <property type="entry name" value="FLAGELLAR ASSOCIATED PROTEIN"/>
    <property type="match status" value="1"/>
</dbReference>
<feature type="compositionally biased region" description="Polar residues" evidence="1">
    <location>
        <begin position="31"/>
        <end position="40"/>
    </location>
</feature>
<evidence type="ECO:0000313" key="2">
    <source>
        <dbReference type="EMBL" id="CAE2198245.1"/>
    </source>
</evidence>
<feature type="compositionally biased region" description="Polar residues" evidence="1">
    <location>
        <begin position="111"/>
        <end position="123"/>
    </location>
</feature>
<feature type="region of interest" description="Disordered" evidence="1">
    <location>
        <begin position="1"/>
        <end position="54"/>
    </location>
</feature>
<name>A0A7S4HG68_9EUKA</name>
<gene>
    <name evidence="2" type="ORF">CPOL0286_LOCUS3599</name>
</gene>